<dbReference type="Proteomes" id="UP000827556">
    <property type="component" value="Segment"/>
</dbReference>
<protein>
    <submittedName>
        <fullName evidence="1">Uncharacterized protein</fullName>
    </submittedName>
</protein>
<sequence length="46" mass="5260">MTPGDASVTLDIDGLPVQLVLPERDVELMMWTYRANRILQEGRDDE</sequence>
<reference evidence="2" key="1">
    <citation type="submission" date="2021-05" db="EMBL/GenBank/DDBJ databases">
        <authorList>
            <person name="Kupczok A."/>
            <person name="Weidenbach K."/>
            <person name="Wolf S."/>
            <person name="Fischer M.A."/>
            <person name="Kern T."/>
            <person name="Reetz J."/>
            <person name="Urbanska N."/>
            <person name="Kunzel S."/>
            <person name="Schmitz R.A."/>
            <person name="Rother M."/>
        </authorList>
    </citation>
    <scope>NUCLEOTIDE SEQUENCE [LARGE SCALE GENOMIC DNA]</scope>
</reference>
<dbReference type="EMBL" id="MZ171369">
    <property type="protein sequence ID" value="QXM18673.1"/>
    <property type="molecule type" value="Genomic_DNA"/>
</dbReference>
<proteinExistence type="predicted"/>
<keyword evidence="2" id="KW-1185">Reference proteome</keyword>
<organism evidence="1 2">
    <name type="scientific">Methanoculleus virus Blf4</name>
    <dbReference type="NCBI Taxonomy" id="3070925"/>
    <lineage>
        <taxon>Viruses</taxon>
        <taxon>Duplodnaviria</taxon>
        <taxon>Heunggongvirae</taxon>
        <taxon>Uroviricota</taxon>
        <taxon>Caudoviricetes</taxon>
        <taxon>Pungoviridae</taxon>
        <taxon>Flagovirus</taxon>
        <taxon>Flagovirus limi</taxon>
    </lineage>
</organism>
<evidence type="ECO:0000313" key="2">
    <source>
        <dbReference type="Proteomes" id="UP000827556"/>
    </source>
</evidence>
<accession>A0AA48X522</accession>
<name>A0AA48X522_9CAUD</name>
<evidence type="ECO:0000313" key="1">
    <source>
        <dbReference type="EMBL" id="QXM18673.1"/>
    </source>
</evidence>